<comment type="caution">
    <text evidence="2">The sequence shown here is derived from an EMBL/GenBank/DDBJ whole genome shotgun (WGS) entry which is preliminary data.</text>
</comment>
<evidence type="ECO:0000313" key="2">
    <source>
        <dbReference type="EMBL" id="MCD7472175.1"/>
    </source>
</evidence>
<accession>A0ABS8TKV3</accession>
<dbReference type="EMBL" id="JACEIK010001788">
    <property type="protein sequence ID" value="MCD7472175.1"/>
    <property type="molecule type" value="Genomic_DNA"/>
</dbReference>
<reference evidence="2 3" key="1">
    <citation type="journal article" date="2021" name="BMC Genomics">
        <title>Datura genome reveals duplications of psychoactive alkaloid biosynthetic genes and high mutation rate following tissue culture.</title>
        <authorList>
            <person name="Rajewski A."/>
            <person name="Carter-House D."/>
            <person name="Stajich J."/>
            <person name="Litt A."/>
        </authorList>
    </citation>
    <scope>NUCLEOTIDE SEQUENCE [LARGE SCALE GENOMIC DNA]</scope>
    <source>
        <strain evidence="2">AR-01</strain>
    </source>
</reference>
<feature type="region of interest" description="Disordered" evidence="1">
    <location>
        <begin position="58"/>
        <end position="88"/>
    </location>
</feature>
<proteinExistence type="predicted"/>
<name>A0ABS8TKV3_DATST</name>
<keyword evidence="3" id="KW-1185">Reference proteome</keyword>
<organism evidence="2 3">
    <name type="scientific">Datura stramonium</name>
    <name type="common">Jimsonweed</name>
    <name type="synonym">Common thornapple</name>
    <dbReference type="NCBI Taxonomy" id="4076"/>
    <lineage>
        <taxon>Eukaryota</taxon>
        <taxon>Viridiplantae</taxon>
        <taxon>Streptophyta</taxon>
        <taxon>Embryophyta</taxon>
        <taxon>Tracheophyta</taxon>
        <taxon>Spermatophyta</taxon>
        <taxon>Magnoliopsida</taxon>
        <taxon>eudicotyledons</taxon>
        <taxon>Gunneridae</taxon>
        <taxon>Pentapetalae</taxon>
        <taxon>asterids</taxon>
        <taxon>lamiids</taxon>
        <taxon>Solanales</taxon>
        <taxon>Solanaceae</taxon>
        <taxon>Solanoideae</taxon>
        <taxon>Datureae</taxon>
        <taxon>Datura</taxon>
    </lineage>
</organism>
<gene>
    <name evidence="2" type="ORF">HAX54_013182</name>
</gene>
<evidence type="ECO:0000313" key="3">
    <source>
        <dbReference type="Proteomes" id="UP000823775"/>
    </source>
</evidence>
<feature type="compositionally biased region" description="Acidic residues" evidence="1">
    <location>
        <begin position="60"/>
        <end position="74"/>
    </location>
</feature>
<sequence>MEVGTFHLAAPLQNFLMDTRRTYVTKSRRHPHKPVVNQILLRVVLAFYPLKEEQSVMGGDDAEVYEPPEIESDDDSRHVDWGVGRPSG</sequence>
<dbReference type="Proteomes" id="UP000823775">
    <property type="component" value="Unassembled WGS sequence"/>
</dbReference>
<evidence type="ECO:0000256" key="1">
    <source>
        <dbReference type="SAM" id="MobiDB-lite"/>
    </source>
</evidence>
<protein>
    <submittedName>
        <fullName evidence="2">Uncharacterized protein</fullName>
    </submittedName>
</protein>